<dbReference type="SUPFAM" id="SSF51621">
    <property type="entry name" value="Phosphoenolpyruvate/pyruvate domain"/>
    <property type="match status" value="1"/>
</dbReference>
<dbReference type="InterPro" id="IPR040442">
    <property type="entry name" value="Pyrv_kinase-like_dom_sf"/>
</dbReference>
<dbReference type="InterPro" id="IPR001697">
    <property type="entry name" value="Pyr_Knase"/>
</dbReference>
<dbReference type="GO" id="GO:0004743">
    <property type="term" value="F:pyruvate kinase activity"/>
    <property type="evidence" value="ECO:0007669"/>
    <property type="project" value="UniProtKB-EC"/>
</dbReference>
<evidence type="ECO:0000256" key="11">
    <source>
        <dbReference type="ARBA" id="ARBA00022840"/>
    </source>
</evidence>
<dbReference type="SUPFAM" id="SSF50800">
    <property type="entry name" value="PK beta-barrel domain-like"/>
    <property type="match status" value="1"/>
</dbReference>
<evidence type="ECO:0000259" key="17">
    <source>
        <dbReference type="Pfam" id="PF00224"/>
    </source>
</evidence>
<dbReference type="OrthoDB" id="108365at2759"/>
<dbReference type="FunFam" id="3.20.20.60:FF:000001">
    <property type="entry name" value="Pyruvate kinase"/>
    <property type="match status" value="1"/>
</dbReference>
<comment type="subunit">
    <text evidence="5">Homotetramer.</text>
</comment>
<dbReference type="FunFam" id="2.40.33.10:FF:000001">
    <property type="entry name" value="Pyruvate kinase"/>
    <property type="match status" value="1"/>
</dbReference>
<dbReference type="InterPro" id="IPR015795">
    <property type="entry name" value="Pyrv_Knase_C"/>
</dbReference>
<keyword evidence="7 16" id="KW-0808">Transferase</keyword>
<keyword evidence="20" id="KW-1185">Reference proteome</keyword>
<reference evidence="19 20" key="1">
    <citation type="submission" date="2015-12" db="EMBL/GenBank/DDBJ databases">
        <title>Draft genome of the nematode, Onchocerca flexuosa.</title>
        <authorList>
            <person name="Mitreva M."/>
        </authorList>
    </citation>
    <scope>NUCLEOTIDE SEQUENCE [LARGE SCALE GENOMIC DNA]</scope>
    <source>
        <strain evidence="19">Red Deer</strain>
    </source>
</reference>
<evidence type="ECO:0000256" key="13">
    <source>
        <dbReference type="ARBA" id="ARBA00023152"/>
    </source>
</evidence>
<dbReference type="UniPathway" id="UPA00109">
    <property type="reaction ID" value="UER00188"/>
</dbReference>
<keyword evidence="11" id="KW-0067">ATP-binding</keyword>
<dbReference type="Proteomes" id="UP000242913">
    <property type="component" value="Unassembled WGS sequence"/>
</dbReference>
<evidence type="ECO:0000256" key="10">
    <source>
        <dbReference type="ARBA" id="ARBA00022777"/>
    </source>
</evidence>
<evidence type="ECO:0000256" key="6">
    <source>
        <dbReference type="ARBA" id="ARBA00012142"/>
    </source>
</evidence>
<dbReference type="Gene3D" id="3.40.1380.20">
    <property type="entry name" value="Pyruvate kinase, C-terminal domain"/>
    <property type="match status" value="1"/>
</dbReference>
<comment type="pathway">
    <text evidence="3 16">Carbohydrate degradation; glycolysis; pyruvate from D-glyceraldehyde 3-phosphate: step 5/5.</text>
</comment>
<dbReference type="NCBIfam" id="NF004491">
    <property type="entry name" value="PRK05826.1"/>
    <property type="match status" value="1"/>
</dbReference>
<evidence type="ECO:0000313" key="20">
    <source>
        <dbReference type="Proteomes" id="UP000242913"/>
    </source>
</evidence>
<dbReference type="EC" id="2.7.1.40" evidence="6 16"/>
<dbReference type="GO" id="GO:0016301">
    <property type="term" value="F:kinase activity"/>
    <property type="evidence" value="ECO:0007669"/>
    <property type="project" value="UniProtKB-KW"/>
</dbReference>
<evidence type="ECO:0000256" key="12">
    <source>
        <dbReference type="ARBA" id="ARBA00022842"/>
    </source>
</evidence>
<gene>
    <name evidence="19" type="ORF">X798_06118</name>
</gene>
<evidence type="ECO:0000259" key="18">
    <source>
        <dbReference type="Pfam" id="PF02887"/>
    </source>
</evidence>
<dbReference type="Gene3D" id="2.40.33.10">
    <property type="entry name" value="PK beta-barrel domain-like"/>
    <property type="match status" value="1"/>
</dbReference>
<dbReference type="Gene3D" id="3.20.20.60">
    <property type="entry name" value="Phosphoenolpyruvate-binding domains"/>
    <property type="match status" value="1"/>
</dbReference>
<dbReference type="InterPro" id="IPR036918">
    <property type="entry name" value="Pyrv_Knase_C_sf"/>
</dbReference>
<dbReference type="PANTHER" id="PTHR11817">
    <property type="entry name" value="PYRUVATE KINASE"/>
    <property type="match status" value="1"/>
</dbReference>
<comment type="cofactor">
    <cofactor evidence="2">
        <name>K(+)</name>
        <dbReference type="ChEBI" id="CHEBI:29103"/>
    </cofactor>
</comment>
<keyword evidence="13 16" id="KW-0324">Glycolysis</keyword>
<dbReference type="Pfam" id="PF02887">
    <property type="entry name" value="PK_C"/>
    <property type="match status" value="1"/>
</dbReference>
<comment type="cofactor">
    <cofactor evidence="1">
        <name>Mg(2+)</name>
        <dbReference type="ChEBI" id="CHEBI:18420"/>
    </cofactor>
</comment>
<evidence type="ECO:0000256" key="7">
    <source>
        <dbReference type="ARBA" id="ARBA00022679"/>
    </source>
</evidence>
<keyword evidence="8" id="KW-0479">Metal-binding</keyword>
<evidence type="ECO:0000313" key="19">
    <source>
        <dbReference type="EMBL" id="OZC06879.1"/>
    </source>
</evidence>
<dbReference type="SUPFAM" id="SSF52935">
    <property type="entry name" value="PK C-terminal domain-like"/>
    <property type="match status" value="1"/>
</dbReference>
<feature type="domain" description="Pyruvate kinase C-terminal" evidence="18">
    <location>
        <begin position="400"/>
        <end position="517"/>
    </location>
</feature>
<keyword evidence="10 16" id="KW-0418">Kinase</keyword>
<keyword evidence="14 19" id="KW-0670">Pyruvate</keyword>
<feature type="domain" description="Pyruvate kinase barrel" evidence="17">
    <location>
        <begin position="35"/>
        <end position="363"/>
    </location>
</feature>
<evidence type="ECO:0000256" key="16">
    <source>
        <dbReference type="RuleBase" id="RU000504"/>
    </source>
</evidence>
<dbReference type="GO" id="GO:0030955">
    <property type="term" value="F:potassium ion binding"/>
    <property type="evidence" value="ECO:0007669"/>
    <property type="project" value="InterPro"/>
</dbReference>
<dbReference type="CDD" id="cd00288">
    <property type="entry name" value="Pyruvate_Kinase"/>
    <property type="match status" value="1"/>
</dbReference>
<dbReference type="InterPro" id="IPR018209">
    <property type="entry name" value="Pyrv_Knase_AS"/>
</dbReference>
<evidence type="ECO:0000256" key="4">
    <source>
        <dbReference type="ARBA" id="ARBA00008663"/>
    </source>
</evidence>
<evidence type="ECO:0000256" key="5">
    <source>
        <dbReference type="ARBA" id="ARBA00011881"/>
    </source>
</evidence>
<dbReference type="GO" id="GO:0005524">
    <property type="term" value="F:ATP binding"/>
    <property type="evidence" value="ECO:0007669"/>
    <property type="project" value="UniProtKB-KW"/>
</dbReference>
<comment type="similarity">
    <text evidence="4 16">Belongs to the pyruvate kinase family.</text>
</comment>
<dbReference type="PROSITE" id="PS00110">
    <property type="entry name" value="PYRUVATE_KINASE"/>
    <property type="match status" value="1"/>
</dbReference>
<protein>
    <recommendedName>
        <fullName evidence="6 16">Pyruvate kinase</fullName>
        <ecNumber evidence="6 16">2.7.1.40</ecNumber>
    </recommendedName>
</protein>
<dbReference type="GO" id="GO:0006950">
    <property type="term" value="P:response to stress"/>
    <property type="evidence" value="ECO:0007669"/>
    <property type="project" value="UniProtKB-ARBA"/>
</dbReference>
<accession>A0A238BNA6</accession>
<evidence type="ECO:0000256" key="15">
    <source>
        <dbReference type="ARBA" id="ARBA00048967"/>
    </source>
</evidence>
<evidence type="ECO:0000256" key="9">
    <source>
        <dbReference type="ARBA" id="ARBA00022741"/>
    </source>
</evidence>
<dbReference type="InterPro" id="IPR015813">
    <property type="entry name" value="Pyrv/PenolPyrv_kinase-like_dom"/>
</dbReference>
<comment type="catalytic activity">
    <reaction evidence="15">
        <text>pyruvate + ATP = phosphoenolpyruvate + ADP + H(+)</text>
        <dbReference type="Rhea" id="RHEA:18157"/>
        <dbReference type="ChEBI" id="CHEBI:15361"/>
        <dbReference type="ChEBI" id="CHEBI:15378"/>
        <dbReference type="ChEBI" id="CHEBI:30616"/>
        <dbReference type="ChEBI" id="CHEBI:58702"/>
        <dbReference type="ChEBI" id="CHEBI:456216"/>
        <dbReference type="EC" id="2.7.1.40"/>
    </reaction>
    <physiologicalReaction direction="right-to-left" evidence="15">
        <dbReference type="Rhea" id="RHEA:18159"/>
    </physiologicalReaction>
</comment>
<evidence type="ECO:0000256" key="8">
    <source>
        <dbReference type="ARBA" id="ARBA00022723"/>
    </source>
</evidence>
<dbReference type="InterPro" id="IPR015806">
    <property type="entry name" value="Pyrv_Knase_insert_dom_sf"/>
</dbReference>
<keyword evidence="9" id="KW-0547">Nucleotide-binding</keyword>
<dbReference type="EMBL" id="KZ270054">
    <property type="protein sequence ID" value="OZC06879.1"/>
    <property type="molecule type" value="Genomic_DNA"/>
</dbReference>
<evidence type="ECO:0000256" key="2">
    <source>
        <dbReference type="ARBA" id="ARBA00001958"/>
    </source>
</evidence>
<keyword evidence="12 16" id="KW-0460">Magnesium</keyword>
<evidence type="ECO:0000256" key="1">
    <source>
        <dbReference type="ARBA" id="ARBA00001946"/>
    </source>
</evidence>
<name>A0A238BNA6_9BILA</name>
<dbReference type="NCBIfam" id="NF004978">
    <property type="entry name" value="PRK06354.1"/>
    <property type="match status" value="1"/>
</dbReference>
<evidence type="ECO:0000256" key="3">
    <source>
        <dbReference type="ARBA" id="ARBA00004997"/>
    </source>
</evidence>
<dbReference type="GO" id="GO:0000287">
    <property type="term" value="F:magnesium ion binding"/>
    <property type="evidence" value="ECO:0007669"/>
    <property type="project" value="InterPro"/>
</dbReference>
<dbReference type="NCBIfam" id="TIGR01064">
    <property type="entry name" value="pyruv_kin"/>
    <property type="match status" value="1"/>
</dbReference>
<dbReference type="AlphaFoldDB" id="A0A238BNA6"/>
<proteinExistence type="inferred from homology"/>
<dbReference type="Pfam" id="PF00224">
    <property type="entry name" value="PK"/>
    <property type="match status" value="1"/>
</dbReference>
<dbReference type="InterPro" id="IPR011037">
    <property type="entry name" value="Pyrv_Knase-like_insert_dom_sf"/>
</dbReference>
<dbReference type="FunFam" id="3.40.1380.20:FF:000001">
    <property type="entry name" value="Pyruvate kinase"/>
    <property type="match status" value="1"/>
</dbReference>
<evidence type="ECO:0000256" key="14">
    <source>
        <dbReference type="ARBA" id="ARBA00023317"/>
    </source>
</evidence>
<dbReference type="PRINTS" id="PR01050">
    <property type="entry name" value="PYRUVTKNASE"/>
</dbReference>
<sequence length="520" mass="56860">MNTFYRQKQKLASASESTNLEHLCNLNIHEEPLLIRKTGIICTIGPACRSVEKLQEMIINGLNIARMNFSHGSYEYHAETIANVRAAAHSFSEPRLVAIALDTKGPEIRTGLLEGGASAEVELRKGSRIRLTTDPSMETLGTAENIFVDYKNITKVLSIGSRVFIDDGLISLIVNSVEAESVICTVENGGMLGSRKGINLPGTVVDLPAVSEKDIKDLQFGVEQNVDIIFASFIRNGDGIRMIRKVLGEKGKYIKIIAKIENQEGVDQADEIIKEADGVMVARGDLGIEIPPEKVFLAQKMLIAKCNNAGKPVICATQMLESMVKKPRPTRAEGSDVANAVLDGADCVMLSGETAKGDYPLEALKIMHQICREAEAVIYHTRFFEELLHMTPKPTDIAHTVAIAATSAAASCHASAMILVTTTGRSASLVSRYRPMMPIFAICRDGHVARQLHLWRGIFPLHYGASRESDWSSDVDARINYGISVGKERGFIKKNDLVVVITGWRQGAGHTNTLRIIKVP</sequence>
<dbReference type="InterPro" id="IPR015793">
    <property type="entry name" value="Pyrv_Knase_brl"/>
</dbReference>
<organism evidence="19 20">
    <name type="scientific">Onchocerca flexuosa</name>
    <dbReference type="NCBI Taxonomy" id="387005"/>
    <lineage>
        <taxon>Eukaryota</taxon>
        <taxon>Metazoa</taxon>
        <taxon>Ecdysozoa</taxon>
        <taxon>Nematoda</taxon>
        <taxon>Chromadorea</taxon>
        <taxon>Rhabditida</taxon>
        <taxon>Spirurina</taxon>
        <taxon>Spiruromorpha</taxon>
        <taxon>Filarioidea</taxon>
        <taxon>Onchocercidae</taxon>
        <taxon>Onchocerca</taxon>
    </lineage>
</organism>